<evidence type="ECO:0000313" key="5">
    <source>
        <dbReference type="Proteomes" id="UP000460549"/>
    </source>
</evidence>
<sequence length="361" mass="40585">MDEKYPLSKKMKKLIALSNMFTERDVDKLTPEVIENLNKKTIPSSRFVRKLFNKPAPHISQTTYVIPVTEGAITGHFFSSSDDLARTSLKPLIIYIHGGGWVLGNMDLYGLYCAHIAAVTNSSVLLLDYRLAPQYKFPTAIEDCYDAYLWALQGIKYWKVDPDSIYFMGDSAGGAIAAGLSLLARDRKIQLPIGQILIYPVTDGRLRTESFQKYGDSPTLTDKMMKFYISCYQREPKDILSPLFSPLLAQDLSRLPDTLIIGAEFDPLKDDGRLFANALNVSGSNANYIEIKGTVHGFINYPKAVGAEETDCMIRQFTSGRPIDKIQPITEAELKRQGRLKMQEASQKFKAKANKQEEKDE</sequence>
<dbReference type="InterPro" id="IPR050300">
    <property type="entry name" value="GDXG_lipolytic_enzyme"/>
</dbReference>
<evidence type="ECO:0000256" key="2">
    <source>
        <dbReference type="SAM" id="MobiDB-lite"/>
    </source>
</evidence>
<comment type="caution">
    <text evidence="4">The sequence shown here is derived from an EMBL/GenBank/DDBJ whole genome shotgun (WGS) entry which is preliminary data.</text>
</comment>
<feature type="domain" description="Alpha/beta hydrolase fold-3" evidence="3">
    <location>
        <begin position="93"/>
        <end position="299"/>
    </location>
</feature>
<evidence type="ECO:0000256" key="1">
    <source>
        <dbReference type="ARBA" id="ARBA00022801"/>
    </source>
</evidence>
<dbReference type="EMBL" id="VUNN01000004">
    <property type="protein sequence ID" value="MSU05851.1"/>
    <property type="molecule type" value="Genomic_DNA"/>
</dbReference>
<dbReference type="InterPro" id="IPR029058">
    <property type="entry name" value="AB_hydrolase_fold"/>
</dbReference>
<evidence type="ECO:0000313" key="4">
    <source>
        <dbReference type="EMBL" id="MSU05851.1"/>
    </source>
</evidence>
<dbReference type="GO" id="GO:0016787">
    <property type="term" value="F:hydrolase activity"/>
    <property type="evidence" value="ECO:0007669"/>
    <property type="project" value="UniProtKB-KW"/>
</dbReference>
<keyword evidence="1 4" id="KW-0378">Hydrolase</keyword>
<dbReference type="Gene3D" id="3.40.50.1820">
    <property type="entry name" value="alpha/beta hydrolase"/>
    <property type="match status" value="1"/>
</dbReference>
<protein>
    <submittedName>
        <fullName evidence="4">Alpha/beta hydrolase</fullName>
    </submittedName>
</protein>
<dbReference type="AlphaFoldDB" id="A0A7X2PBJ8"/>
<keyword evidence="5" id="KW-1185">Reference proteome</keyword>
<reference evidence="4 5" key="1">
    <citation type="submission" date="2019-08" db="EMBL/GenBank/DDBJ databases">
        <title>In-depth cultivation of the pig gut microbiome towards novel bacterial diversity and tailored functional studies.</title>
        <authorList>
            <person name="Wylensek D."/>
            <person name="Hitch T.C.A."/>
            <person name="Clavel T."/>
        </authorList>
    </citation>
    <scope>NUCLEOTIDE SEQUENCE [LARGE SCALE GENOMIC DNA]</scope>
    <source>
        <strain evidence="4 5">NM-380-WT-3C1</strain>
    </source>
</reference>
<name>A0A7X2PBJ8_9SPIO</name>
<evidence type="ECO:0000259" key="3">
    <source>
        <dbReference type="Pfam" id="PF07859"/>
    </source>
</evidence>
<dbReference type="SUPFAM" id="SSF53474">
    <property type="entry name" value="alpha/beta-Hydrolases"/>
    <property type="match status" value="1"/>
</dbReference>
<gene>
    <name evidence="4" type="ORF">FYJ80_03530</name>
</gene>
<accession>A0A7X2PBJ8</accession>
<dbReference type="InterPro" id="IPR013094">
    <property type="entry name" value="AB_hydrolase_3"/>
</dbReference>
<dbReference type="Proteomes" id="UP000460549">
    <property type="component" value="Unassembled WGS sequence"/>
</dbReference>
<dbReference type="PANTHER" id="PTHR48081:SF8">
    <property type="entry name" value="ALPHA_BETA HYDROLASE FOLD-3 DOMAIN-CONTAINING PROTEIN-RELATED"/>
    <property type="match status" value="1"/>
</dbReference>
<dbReference type="RefSeq" id="WP_154424753.1">
    <property type="nucleotide sequence ID" value="NZ_JAQYGB010000066.1"/>
</dbReference>
<proteinExistence type="predicted"/>
<dbReference type="PANTHER" id="PTHR48081">
    <property type="entry name" value="AB HYDROLASE SUPERFAMILY PROTEIN C4A8.06C"/>
    <property type="match status" value="1"/>
</dbReference>
<feature type="region of interest" description="Disordered" evidence="2">
    <location>
        <begin position="337"/>
        <end position="361"/>
    </location>
</feature>
<dbReference type="Pfam" id="PF07859">
    <property type="entry name" value="Abhydrolase_3"/>
    <property type="match status" value="1"/>
</dbReference>
<organism evidence="4 5">
    <name type="scientific">Bullifex porci</name>
    <dbReference type="NCBI Taxonomy" id="2606638"/>
    <lineage>
        <taxon>Bacteria</taxon>
        <taxon>Pseudomonadati</taxon>
        <taxon>Spirochaetota</taxon>
        <taxon>Spirochaetia</taxon>
        <taxon>Spirochaetales</taxon>
        <taxon>Spirochaetaceae</taxon>
        <taxon>Bullifex</taxon>
    </lineage>
</organism>